<name>A0A6J7Q2U8_9ZZZZ</name>
<dbReference type="EMBL" id="CAFBON010000344">
    <property type="protein sequence ID" value="CAB5011341.1"/>
    <property type="molecule type" value="Genomic_DNA"/>
</dbReference>
<proteinExistence type="predicted"/>
<dbReference type="AlphaFoldDB" id="A0A6J7Q2U8"/>
<organism evidence="1">
    <name type="scientific">freshwater metagenome</name>
    <dbReference type="NCBI Taxonomy" id="449393"/>
    <lineage>
        <taxon>unclassified sequences</taxon>
        <taxon>metagenomes</taxon>
        <taxon>ecological metagenomes</taxon>
    </lineage>
</organism>
<protein>
    <submittedName>
        <fullName evidence="1">Unannotated protein</fullName>
    </submittedName>
</protein>
<reference evidence="1" key="1">
    <citation type="submission" date="2020-05" db="EMBL/GenBank/DDBJ databases">
        <authorList>
            <person name="Chiriac C."/>
            <person name="Salcher M."/>
            <person name="Ghai R."/>
            <person name="Kavagutti S V."/>
        </authorList>
    </citation>
    <scope>NUCLEOTIDE SEQUENCE</scope>
</reference>
<sequence length="104" mass="10509">MSLVAPSPSRAICLVSERATSKKAASKTSCPTGPAAPLASTIAVSLVEVSVSTDTELKVLSTTLRNIASSASGAISASVKIRAIIVAMFGSIMPTPLATPTTRH</sequence>
<gene>
    <name evidence="1" type="ORF">UFOPK3954_02329</name>
</gene>
<accession>A0A6J7Q2U8</accession>
<evidence type="ECO:0000313" key="1">
    <source>
        <dbReference type="EMBL" id="CAB5011341.1"/>
    </source>
</evidence>